<gene>
    <name evidence="2" type="ORF">E5167_02920</name>
</gene>
<organism evidence="2 3">
    <name type="scientific">Pontimicrobium aquaticum</name>
    <dbReference type="NCBI Taxonomy" id="2565367"/>
    <lineage>
        <taxon>Bacteria</taxon>
        <taxon>Pseudomonadati</taxon>
        <taxon>Bacteroidota</taxon>
        <taxon>Flavobacteriia</taxon>
        <taxon>Flavobacteriales</taxon>
        <taxon>Flavobacteriaceae</taxon>
        <taxon>Pontimicrobium</taxon>
    </lineage>
</organism>
<proteinExistence type="predicted"/>
<feature type="signal peptide" evidence="1">
    <location>
        <begin position="1"/>
        <end position="21"/>
    </location>
</feature>
<dbReference type="InterPro" id="IPR011990">
    <property type="entry name" value="TPR-like_helical_dom_sf"/>
</dbReference>
<dbReference type="Pfam" id="PF11138">
    <property type="entry name" value="DUF2911"/>
    <property type="match status" value="1"/>
</dbReference>
<dbReference type="EMBL" id="SUPL01000001">
    <property type="protein sequence ID" value="TJY38222.1"/>
    <property type="molecule type" value="Genomic_DNA"/>
</dbReference>
<evidence type="ECO:0000313" key="2">
    <source>
        <dbReference type="EMBL" id="TJY38222.1"/>
    </source>
</evidence>
<dbReference type="SUPFAM" id="SSF48452">
    <property type="entry name" value="TPR-like"/>
    <property type="match status" value="1"/>
</dbReference>
<feature type="chain" id="PRO_5020636860" evidence="1">
    <location>
        <begin position="22"/>
        <end position="347"/>
    </location>
</feature>
<dbReference type="InterPro" id="IPR019734">
    <property type="entry name" value="TPR_rpt"/>
</dbReference>
<name>A0A4U0F5U7_9FLAO</name>
<dbReference type="RefSeq" id="WP_136840851.1">
    <property type="nucleotide sequence ID" value="NZ_SUPL01000001.1"/>
</dbReference>
<keyword evidence="3" id="KW-1185">Reference proteome</keyword>
<dbReference type="Pfam" id="PF13181">
    <property type="entry name" value="TPR_8"/>
    <property type="match status" value="1"/>
</dbReference>
<keyword evidence="1" id="KW-0732">Signal</keyword>
<accession>A0A4U0F5U7</accession>
<dbReference type="AlphaFoldDB" id="A0A4U0F5U7"/>
<evidence type="ECO:0000256" key="1">
    <source>
        <dbReference type="SAM" id="SignalP"/>
    </source>
</evidence>
<protein>
    <submittedName>
        <fullName evidence="2">DUF2911 domain-containing protein</fullName>
    </submittedName>
</protein>
<reference evidence="2 3" key="1">
    <citation type="submission" date="2019-04" db="EMBL/GenBank/DDBJ databases">
        <title>Lacinutrix sp. nov., isolated from marine water.</title>
        <authorList>
            <person name="Kim W."/>
        </authorList>
    </citation>
    <scope>NUCLEOTIDE SEQUENCE [LARGE SCALE GENOMIC DNA]</scope>
    <source>
        <strain evidence="2 3">CAU 1491</strain>
    </source>
</reference>
<dbReference type="OrthoDB" id="187854at2"/>
<sequence length="347" mass="39400">MKKIKLNLLICLLGVISLGFSQNVDLPQMSQRSIISQRLGLSWVTIEYSSPAARGKQIFGSRIPYDKMWGAGDRGNTTIELTHDGLIEGKKINAGKYGMFMIPGEKEFQIVLSKYSRSLSFVHPTEDEIVLRVSVMPKEISHKEWLSYDFIERGGQSLTAALEWGKTQVPFKIEIHKPDEVLIESLRSELKGIAQFRWGSYSDAANYLNARNIYLDQAMKWIDKSLALERNSINLQVKASLLLKKGDSTKAKEILYEAIPLMSNPMVLNRTIYDLIAIGDFKKAIETAKILVKKHPNKWMYVDTLAEAYLKDGNKKEALKHYKLAKSIAPDNQQDNYTKLIAKIQND</sequence>
<comment type="caution">
    <text evidence="2">The sequence shown here is derived from an EMBL/GenBank/DDBJ whole genome shotgun (WGS) entry which is preliminary data.</text>
</comment>
<evidence type="ECO:0000313" key="3">
    <source>
        <dbReference type="Proteomes" id="UP000307657"/>
    </source>
</evidence>
<dbReference type="InterPro" id="IPR021314">
    <property type="entry name" value="DUF2911"/>
</dbReference>
<dbReference type="Proteomes" id="UP000307657">
    <property type="component" value="Unassembled WGS sequence"/>
</dbReference>
<dbReference type="Gene3D" id="1.25.40.10">
    <property type="entry name" value="Tetratricopeptide repeat domain"/>
    <property type="match status" value="1"/>
</dbReference>